<protein>
    <submittedName>
        <fullName evidence="2">Uncharacterized protein</fullName>
    </submittedName>
</protein>
<sequence>MNHIVFVFTCGDEYLTNCSTFPATKLSNEEIKKQMTFQAEEIKQKMIEILTSNGIKEEIAVNIPHCITSSRSDDLPTGQWVDSLWEKCESKCRPEAKQFVNWIKRHPYKVALGATVAVAAGVITTAVIFCAANSSSQSQATHASGPPAIPSTPFSFSGYKPIIDLPLHNNIFGGRSNNRRLKAIGVGALGSGAAGVAMGITSPLVTKDFIIRRRY</sequence>
<accession>A0A1X7SFN2</accession>
<dbReference type="AlphaFoldDB" id="A0A1X7SFN2"/>
<dbReference type="InParanoid" id="A0A1X7SFN2"/>
<name>A0A1X7SFN2_AMPQE</name>
<keyword evidence="1" id="KW-1133">Transmembrane helix</keyword>
<feature type="transmembrane region" description="Helical" evidence="1">
    <location>
        <begin position="183"/>
        <end position="205"/>
    </location>
</feature>
<dbReference type="EnsemblMetazoa" id="Aqu2.1.00885_001">
    <property type="protein sequence ID" value="Aqu2.1.00885_001"/>
    <property type="gene ID" value="Aqu2.1.00885"/>
</dbReference>
<evidence type="ECO:0000256" key="1">
    <source>
        <dbReference type="SAM" id="Phobius"/>
    </source>
</evidence>
<keyword evidence="1" id="KW-0472">Membrane</keyword>
<keyword evidence="1" id="KW-0812">Transmembrane</keyword>
<feature type="transmembrane region" description="Helical" evidence="1">
    <location>
        <begin position="110"/>
        <end position="129"/>
    </location>
</feature>
<reference evidence="2" key="1">
    <citation type="submission" date="2017-05" db="UniProtKB">
        <authorList>
            <consortium name="EnsemblMetazoa"/>
        </authorList>
    </citation>
    <scope>IDENTIFICATION</scope>
</reference>
<organism evidence="2">
    <name type="scientific">Amphimedon queenslandica</name>
    <name type="common">Sponge</name>
    <dbReference type="NCBI Taxonomy" id="400682"/>
    <lineage>
        <taxon>Eukaryota</taxon>
        <taxon>Metazoa</taxon>
        <taxon>Porifera</taxon>
        <taxon>Demospongiae</taxon>
        <taxon>Heteroscleromorpha</taxon>
        <taxon>Haplosclerida</taxon>
        <taxon>Niphatidae</taxon>
        <taxon>Amphimedon</taxon>
    </lineage>
</organism>
<evidence type="ECO:0000313" key="2">
    <source>
        <dbReference type="EnsemblMetazoa" id="Aqu2.1.00885_001"/>
    </source>
</evidence>
<proteinExistence type="predicted"/>